<reference evidence="1 2" key="1">
    <citation type="submission" date="2023-11" db="EMBL/GenBank/DDBJ databases">
        <title>Halocaridina rubra genome assembly.</title>
        <authorList>
            <person name="Smith C."/>
        </authorList>
    </citation>
    <scope>NUCLEOTIDE SEQUENCE [LARGE SCALE GENOMIC DNA]</scope>
    <source>
        <strain evidence="1">EP-1</strain>
        <tissue evidence="1">Whole</tissue>
    </source>
</reference>
<dbReference type="AlphaFoldDB" id="A0AAN8X671"/>
<proteinExistence type="predicted"/>
<accession>A0AAN8X671</accession>
<organism evidence="1 2">
    <name type="scientific">Halocaridina rubra</name>
    <name type="common">Hawaiian red shrimp</name>
    <dbReference type="NCBI Taxonomy" id="373956"/>
    <lineage>
        <taxon>Eukaryota</taxon>
        <taxon>Metazoa</taxon>
        <taxon>Ecdysozoa</taxon>
        <taxon>Arthropoda</taxon>
        <taxon>Crustacea</taxon>
        <taxon>Multicrustacea</taxon>
        <taxon>Malacostraca</taxon>
        <taxon>Eumalacostraca</taxon>
        <taxon>Eucarida</taxon>
        <taxon>Decapoda</taxon>
        <taxon>Pleocyemata</taxon>
        <taxon>Caridea</taxon>
        <taxon>Atyoidea</taxon>
        <taxon>Atyidae</taxon>
        <taxon>Halocaridina</taxon>
    </lineage>
</organism>
<protein>
    <submittedName>
        <fullName evidence="1">Uncharacterized protein</fullName>
    </submittedName>
</protein>
<name>A0AAN8X671_HALRR</name>
<evidence type="ECO:0000313" key="2">
    <source>
        <dbReference type="Proteomes" id="UP001381693"/>
    </source>
</evidence>
<dbReference type="Proteomes" id="UP001381693">
    <property type="component" value="Unassembled WGS sequence"/>
</dbReference>
<keyword evidence="2" id="KW-1185">Reference proteome</keyword>
<evidence type="ECO:0000313" key="1">
    <source>
        <dbReference type="EMBL" id="KAK7078477.1"/>
    </source>
</evidence>
<comment type="caution">
    <text evidence="1">The sequence shown here is derived from an EMBL/GenBank/DDBJ whole genome shotgun (WGS) entry which is preliminary data.</text>
</comment>
<sequence>MVIPEKNTLDKHNVSPPVAHYCLQNFFIPEARNSSCHTLDPVLCGPEIVAFFLSCLLSCLATLTKTCKSSLTSPLPKNVDKQQSLYKSSCPLKPYLVQQPRKPLRDDTNQPRIKENIISEKGMIEVCLFSKDYD</sequence>
<gene>
    <name evidence="1" type="ORF">SK128_017013</name>
</gene>
<dbReference type="EMBL" id="JAXCGZ010007813">
    <property type="protein sequence ID" value="KAK7078477.1"/>
    <property type="molecule type" value="Genomic_DNA"/>
</dbReference>